<accession>A0A316C8Z4</accession>
<name>A0A316C8Z4_PSESE</name>
<dbReference type="OrthoDB" id="7915172at2"/>
<dbReference type="Proteomes" id="UP000245396">
    <property type="component" value="Unassembled WGS sequence"/>
</dbReference>
<keyword evidence="1" id="KW-0732">Signal</keyword>
<evidence type="ECO:0000256" key="1">
    <source>
        <dbReference type="SAM" id="SignalP"/>
    </source>
</evidence>
<sequence>MKRAFLLTMLPAMALATTGASMADTVRGSERDKKFFQSVEGEWVGPGEIVAGKYKGTKFNCNFTGTTPASKVGMTLDGGCRVGVFTQKMSATVEQTSARTYKGVFLDGAAGKGLDIVSGNVVDARKVVFTLNRNQLKGVMQARMADGNSMNVTVSVRVDDQLVPVIGVSLKRVDDTAVGTIARK</sequence>
<organism evidence="2 3">
    <name type="scientific">Pseudaminobacter salicylatoxidans</name>
    <dbReference type="NCBI Taxonomy" id="93369"/>
    <lineage>
        <taxon>Bacteria</taxon>
        <taxon>Pseudomonadati</taxon>
        <taxon>Pseudomonadota</taxon>
        <taxon>Alphaproteobacteria</taxon>
        <taxon>Hyphomicrobiales</taxon>
        <taxon>Phyllobacteriaceae</taxon>
        <taxon>Pseudaminobacter</taxon>
    </lineage>
</organism>
<dbReference type="EMBL" id="QGGG01000002">
    <property type="protein sequence ID" value="PWJ85948.1"/>
    <property type="molecule type" value="Genomic_DNA"/>
</dbReference>
<dbReference type="AlphaFoldDB" id="A0A316C8Z4"/>
<keyword evidence="3" id="KW-1185">Reference proteome</keyword>
<feature type="signal peptide" evidence="1">
    <location>
        <begin position="1"/>
        <end position="23"/>
    </location>
</feature>
<dbReference type="STRING" id="1192868.GCA_000304395_03632"/>
<gene>
    <name evidence="2" type="ORF">C7441_102398</name>
</gene>
<comment type="caution">
    <text evidence="2">The sequence shown here is derived from an EMBL/GenBank/DDBJ whole genome shotgun (WGS) entry which is preliminary data.</text>
</comment>
<evidence type="ECO:0000313" key="2">
    <source>
        <dbReference type="EMBL" id="PWJ85948.1"/>
    </source>
</evidence>
<proteinExistence type="predicted"/>
<evidence type="ECO:0000313" key="3">
    <source>
        <dbReference type="Proteomes" id="UP000245396"/>
    </source>
</evidence>
<reference evidence="2 3" key="1">
    <citation type="submission" date="2018-05" db="EMBL/GenBank/DDBJ databases">
        <title>Genomic Encyclopedia of Type Strains, Phase IV (KMG-IV): sequencing the most valuable type-strain genomes for metagenomic binning, comparative biology and taxonomic classification.</title>
        <authorList>
            <person name="Goeker M."/>
        </authorList>
    </citation>
    <scope>NUCLEOTIDE SEQUENCE [LARGE SCALE GENOMIC DNA]</scope>
    <source>
        <strain evidence="2 3">DSM 6986</strain>
    </source>
</reference>
<protein>
    <submittedName>
        <fullName evidence="2">Uncharacterized protein</fullName>
    </submittedName>
</protein>
<feature type="chain" id="PRO_5016395420" evidence="1">
    <location>
        <begin position="24"/>
        <end position="184"/>
    </location>
</feature>